<organism evidence="2 3">
    <name type="scientific">Coniochaeta ligniaria NRRL 30616</name>
    <dbReference type="NCBI Taxonomy" id="1408157"/>
    <lineage>
        <taxon>Eukaryota</taxon>
        <taxon>Fungi</taxon>
        <taxon>Dikarya</taxon>
        <taxon>Ascomycota</taxon>
        <taxon>Pezizomycotina</taxon>
        <taxon>Sordariomycetes</taxon>
        <taxon>Sordariomycetidae</taxon>
        <taxon>Coniochaetales</taxon>
        <taxon>Coniochaetaceae</taxon>
        <taxon>Coniochaeta</taxon>
    </lineage>
</organism>
<dbReference type="InParanoid" id="A0A1J7IAJ3"/>
<gene>
    <name evidence="2" type="ORF">CONLIGDRAFT_103485</name>
</gene>
<dbReference type="STRING" id="1408157.A0A1J7IAJ3"/>
<protein>
    <recommendedName>
        <fullName evidence="1">N-acetyltransferase domain-containing protein</fullName>
    </recommendedName>
</protein>
<reference evidence="2 3" key="1">
    <citation type="submission" date="2016-10" db="EMBL/GenBank/DDBJ databases">
        <title>Draft genome sequence of Coniochaeta ligniaria NRRL30616, a lignocellulolytic fungus for bioabatement of inhibitors in plant biomass hydrolysates.</title>
        <authorList>
            <consortium name="DOE Joint Genome Institute"/>
            <person name="Jimenez D.J."/>
            <person name="Hector R.E."/>
            <person name="Riley R."/>
            <person name="Sun H."/>
            <person name="Grigoriev I.V."/>
            <person name="Van Elsas J.D."/>
            <person name="Nichols N.N."/>
        </authorList>
    </citation>
    <scope>NUCLEOTIDE SEQUENCE [LARGE SCALE GENOMIC DNA]</scope>
    <source>
        <strain evidence="2 3">NRRL 30616</strain>
    </source>
</reference>
<dbReference type="OrthoDB" id="64477at2759"/>
<name>A0A1J7IAJ3_9PEZI</name>
<accession>A0A1J7IAJ3</accession>
<dbReference type="PROSITE" id="PS51186">
    <property type="entry name" value="GNAT"/>
    <property type="match status" value="1"/>
</dbReference>
<dbReference type="Pfam" id="PF00583">
    <property type="entry name" value="Acetyltransf_1"/>
    <property type="match status" value="1"/>
</dbReference>
<dbReference type="SUPFAM" id="SSF55729">
    <property type="entry name" value="Acyl-CoA N-acyltransferases (Nat)"/>
    <property type="match status" value="1"/>
</dbReference>
<sequence length="230" mass="25724">MAFVRPFRPADAENAMYICRATLPPNLAASQGAYKIAPYVWTLQYTHLSPRNCFVLDDGQGRAVGYVIGCPDVFAFAEAYPRYVSEVLQSEQGRQDVPAPEQLDTLEPWSVPVSPDGAEKTVNDRCMAQLAYSARWLLLEGVEGKSELVDKYRATMHIDMVPEFQGQGWGRKLIESFVDSVRSSGADYGRGIHIGVSGENTKVVPFYEKLQFRVYEGGEKEGNVWMVRDV</sequence>
<proteinExistence type="predicted"/>
<dbReference type="InterPro" id="IPR000182">
    <property type="entry name" value="GNAT_dom"/>
</dbReference>
<evidence type="ECO:0000313" key="3">
    <source>
        <dbReference type="Proteomes" id="UP000182658"/>
    </source>
</evidence>
<dbReference type="EMBL" id="KV875103">
    <property type="protein sequence ID" value="OIW24703.1"/>
    <property type="molecule type" value="Genomic_DNA"/>
</dbReference>
<dbReference type="Gene3D" id="3.40.630.30">
    <property type="match status" value="1"/>
</dbReference>
<dbReference type="InterPro" id="IPR016181">
    <property type="entry name" value="Acyl_CoA_acyltransferase"/>
</dbReference>
<dbReference type="AlphaFoldDB" id="A0A1J7IAJ3"/>
<keyword evidence="3" id="KW-1185">Reference proteome</keyword>
<dbReference type="Proteomes" id="UP000182658">
    <property type="component" value="Unassembled WGS sequence"/>
</dbReference>
<evidence type="ECO:0000259" key="1">
    <source>
        <dbReference type="PROSITE" id="PS51186"/>
    </source>
</evidence>
<evidence type="ECO:0000313" key="2">
    <source>
        <dbReference type="EMBL" id="OIW24703.1"/>
    </source>
</evidence>
<feature type="domain" description="N-acetyltransferase" evidence="1">
    <location>
        <begin position="74"/>
        <end position="230"/>
    </location>
</feature>
<dbReference type="GO" id="GO:0016747">
    <property type="term" value="F:acyltransferase activity, transferring groups other than amino-acyl groups"/>
    <property type="evidence" value="ECO:0007669"/>
    <property type="project" value="InterPro"/>
</dbReference>